<comment type="caution">
    <text evidence="1">The sequence shown here is derived from an EMBL/GenBank/DDBJ whole genome shotgun (WGS) entry which is preliminary data.</text>
</comment>
<protein>
    <submittedName>
        <fullName evidence="1">4343_t:CDS:1</fullName>
    </submittedName>
</protein>
<organism evidence="1 2">
    <name type="scientific">Cetraspora pellucida</name>
    <dbReference type="NCBI Taxonomy" id="1433469"/>
    <lineage>
        <taxon>Eukaryota</taxon>
        <taxon>Fungi</taxon>
        <taxon>Fungi incertae sedis</taxon>
        <taxon>Mucoromycota</taxon>
        <taxon>Glomeromycotina</taxon>
        <taxon>Glomeromycetes</taxon>
        <taxon>Diversisporales</taxon>
        <taxon>Gigasporaceae</taxon>
        <taxon>Cetraspora</taxon>
    </lineage>
</organism>
<accession>A0ACA9P7K2</accession>
<feature type="non-terminal residue" evidence="1">
    <location>
        <position position="98"/>
    </location>
</feature>
<keyword evidence="2" id="KW-1185">Reference proteome</keyword>
<proteinExistence type="predicted"/>
<sequence length="98" mass="10987">KNFQNENSQNEISQSEISQACARPVDLEEHLALDYLNQDKEIVDFYTQIIASRQGHSQTASQEVIPGAEPSKRKCKLASGQAPLSEFLESTKLTLQHE</sequence>
<name>A0ACA9P7K2_9GLOM</name>
<feature type="non-terminal residue" evidence="1">
    <location>
        <position position="1"/>
    </location>
</feature>
<evidence type="ECO:0000313" key="2">
    <source>
        <dbReference type="Proteomes" id="UP000789366"/>
    </source>
</evidence>
<gene>
    <name evidence="1" type="ORF">SPELUC_LOCUS11005</name>
</gene>
<dbReference type="EMBL" id="CAJVPW010022013">
    <property type="protein sequence ID" value="CAG8695771.1"/>
    <property type="molecule type" value="Genomic_DNA"/>
</dbReference>
<dbReference type="Proteomes" id="UP000789366">
    <property type="component" value="Unassembled WGS sequence"/>
</dbReference>
<reference evidence="1" key="1">
    <citation type="submission" date="2021-06" db="EMBL/GenBank/DDBJ databases">
        <authorList>
            <person name="Kallberg Y."/>
            <person name="Tangrot J."/>
            <person name="Rosling A."/>
        </authorList>
    </citation>
    <scope>NUCLEOTIDE SEQUENCE</scope>
    <source>
        <strain evidence="1">28 12/20/2015</strain>
    </source>
</reference>
<evidence type="ECO:0000313" key="1">
    <source>
        <dbReference type="EMBL" id="CAG8695771.1"/>
    </source>
</evidence>